<evidence type="ECO:0000259" key="1">
    <source>
        <dbReference type="Pfam" id="PF16976"/>
    </source>
</evidence>
<dbReference type="NCBIfam" id="TIGR03177">
    <property type="entry name" value="pilus_cpaB"/>
    <property type="match status" value="1"/>
</dbReference>
<keyword evidence="3" id="KW-1185">Reference proteome</keyword>
<dbReference type="GeneID" id="300178493"/>
<accession>A0A109DAB6</accession>
<gene>
    <name evidence="2" type="ORF">APQ14_05770</name>
</gene>
<dbReference type="EMBL" id="LMXU01000013">
    <property type="protein sequence ID" value="KWU01485.1"/>
    <property type="molecule type" value="Genomic_DNA"/>
</dbReference>
<dbReference type="RefSeq" id="WP_060467774.1">
    <property type="nucleotide sequence ID" value="NZ_AP025514.1"/>
</dbReference>
<proteinExistence type="predicted"/>
<sequence>MRSRLVLLVAIVALIVGALGVVDLFKSEPQSTTTAEVVEEKNEEHVAVWMTTEPYEKGRAIDAQGVVKQQLPLSQALTLGVREDAQISFAPSTLLNRSLNAGEVILPEYQVTPGQPGYIDLLVTEGMTLYPLKVSDKNLINDYIRPGTSIDILTVSSPNDNLAGNIDKPKRFRGVKASMFLKNVKVLNIGNDATGDSSITARAPSKEDGQTTVVIEVSPDELPKLALAQRTMHIEIYRSQTYTQPEYAEVRNIIDNYTGIAELRGNENNPREAL</sequence>
<name>A0A109DAB6_9VIBR</name>
<dbReference type="Proteomes" id="UP000057389">
    <property type="component" value="Unassembled WGS sequence"/>
</dbReference>
<evidence type="ECO:0000313" key="2">
    <source>
        <dbReference type="EMBL" id="KWU01485.1"/>
    </source>
</evidence>
<dbReference type="OrthoDB" id="6399095at2"/>
<protein>
    <submittedName>
        <fullName evidence="2">Pilus assembly protein CpaB</fullName>
    </submittedName>
</protein>
<dbReference type="Pfam" id="PF16976">
    <property type="entry name" value="RcpC"/>
    <property type="match status" value="1"/>
</dbReference>
<comment type="caution">
    <text evidence="2">The sequence shown here is derived from an EMBL/GenBank/DDBJ whole genome shotgun (WGS) entry which is preliminary data.</text>
</comment>
<dbReference type="AlphaFoldDB" id="A0A109DAB6"/>
<organism evidence="2 3">
    <name type="scientific">Vibrio toranzoniae</name>
    <dbReference type="NCBI Taxonomy" id="1194427"/>
    <lineage>
        <taxon>Bacteria</taxon>
        <taxon>Pseudomonadati</taxon>
        <taxon>Pseudomonadota</taxon>
        <taxon>Gammaproteobacteria</taxon>
        <taxon>Vibrionales</taxon>
        <taxon>Vibrionaceae</taxon>
        <taxon>Vibrio</taxon>
    </lineage>
</organism>
<feature type="domain" description="Flp pilus assembly protein RcpC/CpaB" evidence="1">
    <location>
        <begin position="122"/>
        <end position="234"/>
    </location>
</feature>
<evidence type="ECO:0000313" key="3">
    <source>
        <dbReference type="Proteomes" id="UP000057389"/>
    </source>
</evidence>
<dbReference type="InterPro" id="IPR017592">
    <property type="entry name" value="Pilus_assmbl_Flp-typ_CpaB"/>
</dbReference>
<dbReference type="InterPro" id="IPR031571">
    <property type="entry name" value="RcpC_dom"/>
</dbReference>
<reference evidence="2 3" key="1">
    <citation type="submission" date="2015-11" db="EMBL/GenBank/DDBJ databases">
        <title>Draft WGS of Vibrio toranzoniae.</title>
        <authorList>
            <person name="Lasa A."/>
            <person name="Romalde J.L."/>
        </authorList>
    </citation>
    <scope>NUCLEOTIDE SEQUENCE [LARGE SCALE GENOMIC DNA]</scope>
    <source>
        <strain evidence="2 3">Vb 10.8</strain>
    </source>
</reference>